<evidence type="ECO:0000256" key="5">
    <source>
        <dbReference type="ARBA" id="ARBA00022989"/>
    </source>
</evidence>
<evidence type="ECO:0000313" key="10">
    <source>
        <dbReference type="Proteomes" id="UP000229342"/>
    </source>
</evidence>
<keyword evidence="5 7" id="KW-1133">Transmembrane helix</keyword>
<protein>
    <recommendedName>
        <fullName evidence="8">Bacterial sugar transferase domain-containing protein</fullName>
    </recommendedName>
</protein>
<feature type="transmembrane region" description="Helical" evidence="7">
    <location>
        <begin position="316"/>
        <end position="337"/>
    </location>
</feature>
<dbReference type="Proteomes" id="UP000229342">
    <property type="component" value="Unassembled WGS sequence"/>
</dbReference>
<name>A0A2H0KCX2_9BACT</name>
<dbReference type="InterPro" id="IPR003362">
    <property type="entry name" value="Bact_transf"/>
</dbReference>
<reference evidence="9 10" key="1">
    <citation type="submission" date="2017-09" db="EMBL/GenBank/DDBJ databases">
        <title>Depth-based differentiation of microbial function through sediment-hosted aquifers and enrichment of novel symbionts in the deep terrestrial subsurface.</title>
        <authorList>
            <person name="Probst A.J."/>
            <person name="Ladd B."/>
            <person name="Jarett J.K."/>
            <person name="Geller-Mcgrath D.E."/>
            <person name="Sieber C.M."/>
            <person name="Emerson J.B."/>
            <person name="Anantharaman K."/>
            <person name="Thomas B.C."/>
            <person name="Malmstrom R."/>
            <person name="Stieglmeier M."/>
            <person name="Klingl A."/>
            <person name="Woyke T."/>
            <person name="Ryan C.M."/>
            <person name="Banfield J.F."/>
        </authorList>
    </citation>
    <scope>NUCLEOTIDE SEQUENCE [LARGE SCALE GENOMIC DNA]</scope>
    <source>
        <strain evidence="9">CG11_big_fil_rev_8_21_14_0_20_46_11</strain>
    </source>
</reference>
<dbReference type="PANTHER" id="PTHR30576">
    <property type="entry name" value="COLANIC BIOSYNTHESIS UDP-GLUCOSE LIPID CARRIER TRANSFERASE"/>
    <property type="match status" value="1"/>
</dbReference>
<organism evidence="9 10">
    <name type="scientific">Candidatus Taylorbacteria bacterium CG11_big_fil_rev_8_21_14_0_20_46_11</name>
    <dbReference type="NCBI Taxonomy" id="1975025"/>
    <lineage>
        <taxon>Bacteria</taxon>
        <taxon>Candidatus Tayloriibacteriota</taxon>
    </lineage>
</organism>
<dbReference type="NCBIfam" id="TIGR03025">
    <property type="entry name" value="EPS_sugtrans"/>
    <property type="match status" value="1"/>
</dbReference>
<evidence type="ECO:0000256" key="1">
    <source>
        <dbReference type="ARBA" id="ARBA00004141"/>
    </source>
</evidence>
<comment type="caution">
    <text evidence="9">The sequence shown here is derived from an EMBL/GenBank/DDBJ whole genome shotgun (WGS) entry which is preliminary data.</text>
</comment>
<evidence type="ECO:0000256" key="6">
    <source>
        <dbReference type="ARBA" id="ARBA00023136"/>
    </source>
</evidence>
<proteinExistence type="inferred from homology"/>
<comment type="subcellular location">
    <subcellularLocation>
        <location evidence="1">Membrane</location>
        <topology evidence="1">Multi-pass membrane protein</topology>
    </subcellularLocation>
</comment>
<keyword evidence="3" id="KW-0808">Transferase</keyword>
<keyword evidence="6 7" id="KW-0472">Membrane</keyword>
<evidence type="ECO:0000313" key="9">
    <source>
        <dbReference type="EMBL" id="PIQ69077.1"/>
    </source>
</evidence>
<dbReference type="GO" id="GO:0016780">
    <property type="term" value="F:phosphotransferase activity, for other substituted phosphate groups"/>
    <property type="evidence" value="ECO:0007669"/>
    <property type="project" value="TreeGrafter"/>
</dbReference>
<dbReference type="EMBL" id="PCVG01000013">
    <property type="protein sequence ID" value="PIQ69077.1"/>
    <property type="molecule type" value="Genomic_DNA"/>
</dbReference>
<feature type="transmembrane region" description="Helical" evidence="7">
    <location>
        <begin position="95"/>
        <end position="115"/>
    </location>
</feature>
<dbReference type="Pfam" id="PF02397">
    <property type="entry name" value="Bac_transf"/>
    <property type="match status" value="1"/>
</dbReference>
<feature type="transmembrane region" description="Helical" evidence="7">
    <location>
        <begin position="127"/>
        <end position="147"/>
    </location>
</feature>
<feature type="transmembrane region" description="Helical" evidence="7">
    <location>
        <begin position="58"/>
        <end position="83"/>
    </location>
</feature>
<feature type="transmembrane region" description="Helical" evidence="7">
    <location>
        <begin position="159"/>
        <end position="176"/>
    </location>
</feature>
<dbReference type="InterPro" id="IPR017475">
    <property type="entry name" value="EPS_sugar_tfrase"/>
</dbReference>
<comment type="similarity">
    <text evidence="2">Belongs to the bacterial sugar transferase family.</text>
</comment>
<dbReference type="GO" id="GO:0016020">
    <property type="term" value="C:membrane"/>
    <property type="evidence" value="ECO:0007669"/>
    <property type="project" value="UniProtKB-SubCell"/>
</dbReference>
<gene>
    <name evidence="9" type="ORF">COV91_00720</name>
</gene>
<accession>A0A2H0KCX2</accession>
<evidence type="ECO:0000259" key="8">
    <source>
        <dbReference type="Pfam" id="PF02397"/>
    </source>
</evidence>
<evidence type="ECO:0000256" key="4">
    <source>
        <dbReference type="ARBA" id="ARBA00022692"/>
    </source>
</evidence>
<sequence>MLSDRGFVVACCKPSTLTTNALNSVARQGHTLASALKAKYWVKACFLNDAMFSHRIEAFLLFLGDAILLYTALFLMLFLRYGLPFGSQPVVRLHFFPFTIVFIVWLIVFFIAGLYERHTLLFQRRLPQLLLSTLAVNSILAVLLFYFIPSFLITPRANLFIYIGISFVVIFLWRRYGSLVLGAGEKQRAILIGSGPAFQELLHEVNENSRYNVRFVSGTDTHTLSETDVQDDILKRVYEEQVSLVVIDLSDEKVEPASRRLYNLLFSRVRFMDIHTLYEEIFGHVSLSLIQHNWILENVSMSSRTLYDLGKRTMDILFASLLGVLSLPLYLVVYIGIKLDDGGALFVFQERVGQHNKIMKTIKFRTMSRDDAGRADLKVGNKVTRFGAMLRRTRIDELPQLWNVVLGDMSLIGPRPELPSLVKLYEKEIPYYHIRHLLKPGLSGWAQIYHKTPPKGNADTNETSVKLSYDLFYLKHRSFFLDMKIALKTVKVLLSRSGV</sequence>
<evidence type="ECO:0000256" key="2">
    <source>
        <dbReference type="ARBA" id="ARBA00006464"/>
    </source>
</evidence>
<keyword evidence="4 7" id="KW-0812">Transmembrane</keyword>
<evidence type="ECO:0000256" key="7">
    <source>
        <dbReference type="SAM" id="Phobius"/>
    </source>
</evidence>
<dbReference type="PANTHER" id="PTHR30576:SF0">
    <property type="entry name" value="UNDECAPRENYL-PHOSPHATE N-ACETYLGALACTOSAMINYL 1-PHOSPHATE TRANSFERASE-RELATED"/>
    <property type="match status" value="1"/>
</dbReference>
<feature type="domain" description="Bacterial sugar transferase" evidence="8">
    <location>
        <begin position="311"/>
        <end position="494"/>
    </location>
</feature>
<dbReference type="AlphaFoldDB" id="A0A2H0KCX2"/>
<evidence type="ECO:0000256" key="3">
    <source>
        <dbReference type="ARBA" id="ARBA00022679"/>
    </source>
</evidence>